<dbReference type="SUPFAM" id="SSF53756">
    <property type="entry name" value="UDP-Glycosyltransferase/glycogen phosphorylase"/>
    <property type="match status" value="1"/>
</dbReference>
<dbReference type="EMBL" id="VMKP01000001">
    <property type="protein sequence ID" value="TVO66421.1"/>
    <property type="molecule type" value="Genomic_DNA"/>
</dbReference>
<evidence type="ECO:0000256" key="1">
    <source>
        <dbReference type="ARBA" id="ARBA00022676"/>
    </source>
</evidence>
<proteinExistence type="predicted"/>
<keyword evidence="4" id="KW-1185">Reference proteome</keyword>
<organism evidence="3 4">
    <name type="scientific">Spiribacter aquaticus</name>
    <dbReference type="NCBI Taxonomy" id="1935996"/>
    <lineage>
        <taxon>Bacteria</taxon>
        <taxon>Pseudomonadati</taxon>
        <taxon>Pseudomonadota</taxon>
        <taxon>Gammaproteobacteria</taxon>
        <taxon>Chromatiales</taxon>
        <taxon>Ectothiorhodospiraceae</taxon>
        <taxon>Spiribacter</taxon>
    </lineage>
</organism>
<evidence type="ECO:0000313" key="3">
    <source>
        <dbReference type="EMBL" id="TVO66421.1"/>
    </source>
</evidence>
<accession>A0A557RMN6</accession>
<dbReference type="Pfam" id="PF01075">
    <property type="entry name" value="Glyco_transf_9"/>
    <property type="match status" value="1"/>
</dbReference>
<dbReference type="AlphaFoldDB" id="A0A557RMN6"/>
<dbReference type="Gene3D" id="3.40.50.2000">
    <property type="entry name" value="Glycogen Phosphorylase B"/>
    <property type="match status" value="2"/>
</dbReference>
<dbReference type="PANTHER" id="PTHR30160:SF21">
    <property type="entry name" value="LIPOPOLYSACCHARIDE CORE HEPTOSYLTRANSFERASE OPSX"/>
    <property type="match status" value="1"/>
</dbReference>
<dbReference type="Proteomes" id="UP000316688">
    <property type="component" value="Unassembled WGS sequence"/>
</dbReference>
<dbReference type="CDD" id="cd03789">
    <property type="entry name" value="GT9_LPS_heptosyltransferase"/>
    <property type="match status" value="1"/>
</dbReference>
<keyword evidence="1" id="KW-0328">Glycosyltransferase</keyword>
<keyword evidence="2 3" id="KW-0808">Transferase</keyword>
<dbReference type="GO" id="GO:0009244">
    <property type="term" value="P:lipopolysaccharide core region biosynthetic process"/>
    <property type="evidence" value="ECO:0007669"/>
    <property type="project" value="TreeGrafter"/>
</dbReference>
<comment type="caution">
    <text evidence="3">The sequence shown here is derived from an EMBL/GenBank/DDBJ whole genome shotgun (WGS) entry which is preliminary data.</text>
</comment>
<sequence length="367" mass="40445">MPHYRPNPIEPLPERLCLFRLSAIGDCCNIVPVVRTLQTQLPDTQLTWVMGKVEASLLGDLDGVEVIAHDKNNGTGTLRRQLGARRFDALLLMQVALRAGLASRAVRAPLRVGFDRARARDGHGLFINRRIPASPPGHVTEGFFGFCEALGVRDRTLKWDIPVPQAARDEVDRLVAGTPLMVISPCSSERFRNFRNWPAEHYAEVARHAALHHGLQVVLTGGHSELEHAYAERIERALAGSNNVPVPNLVNLVGRTNLKTLFALIQRATVVIAPDSGPVHMAVAAGTPAIGLYATSNPDRTGPVLGRKWVVNAYPAAVQRFLKRSVETVRWGRRVRDPDAMSLITPAMVVERLDQLMATPADERLRE</sequence>
<dbReference type="RefSeq" id="WP_144346960.1">
    <property type="nucleotide sequence ID" value="NZ_VMKP01000001.1"/>
</dbReference>
<dbReference type="PANTHER" id="PTHR30160">
    <property type="entry name" value="TETRAACYLDISACCHARIDE 4'-KINASE-RELATED"/>
    <property type="match status" value="1"/>
</dbReference>
<dbReference type="InterPro" id="IPR051199">
    <property type="entry name" value="LPS_LOS_Heptosyltrfase"/>
</dbReference>
<protein>
    <submittedName>
        <fullName evidence="3">Glycosyltransferase family 9 protein</fullName>
    </submittedName>
</protein>
<name>A0A557RMN6_9GAMM</name>
<dbReference type="InterPro" id="IPR002201">
    <property type="entry name" value="Glyco_trans_9"/>
</dbReference>
<gene>
    <name evidence="3" type="ORF">FPL11_01670</name>
</gene>
<reference evidence="3 4" key="1">
    <citation type="submission" date="2019-07" db="EMBL/GenBank/DDBJ databases">
        <title>Reclasification of Spiribacter aquaticus.</title>
        <authorList>
            <person name="Leon M.J."/>
            <person name="Sanchez-Porro C."/>
            <person name="Ventosa A."/>
        </authorList>
    </citation>
    <scope>NUCLEOTIDE SEQUENCE [LARGE SCALE GENOMIC DNA]</scope>
    <source>
        <strain evidence="3 4">SP30</strain>
    </source>
</reference>
<dbReference type="GO" id="GO:0005829">
    <property type="term" value="C:cytosol"/>
    <property type="evidence" value="ECO:0007669"/>
    <property type="project" value="TreeGrafter"/>
</dbReference>
<evidence type="ECO:0000313" key="4">
    <source>
        <dbReference type="Proteomes" id="UP000316688"/>
    </source>
</evidence>
<evidence type="ECO:0000256" key="2">
    <source>
        <dbReference type="ARBA" id="ARBA00022679"/>
    </source>
</evidence>
<dbReference type="GO" id="GO:0008713">
    <property type="term" value="F:ADP-heptose-lipopolysaccharide heptosyltransferase activity"/>
    <property type="evidence" value="ECO:0007669"/>
    <property type="project" value="TreeGrafter"/>
</dbReference>